<evidence type="ECO:0000256" key="7">
    <source>
        <dbReference type="ARBA" id="ARBA00023033"/>
    </source>
</evidence>
<comment type="caution">
    <text evidence="10">The sequence shown here is derived from an EMBL/GenBank/DDBJ whole genome shotgun (WGS) entry which is preliminary data.</text>
</comment>
<evidence type="ECO:0000256" key="5">
    <source>
        <dbReference type="ARBA" id="ARBA00022643"/>
    </source>
</evidence>
<accession>A0ABT3TGF5</accession>
<evidence type="ECO:0000256" key="2">
    <source>
        <dbReference type="ARBA" id="ARBA00009881"/>
    </source>
</evidence>
<evidence type="ECO:0000256" key="1">
    <source>
        <dbReference type="ARBA" id="ARBA00001917"/>
    </source>
</evidence>
<keyword evidence="7 10" id="KW-0503">Monooxygenase</keyword>
<comment type="similarity">
    <text evidence="2">Belongs to the nitronate monooxygenase family. NMO class I subfamily.</text>
</comment>
<evidence type="ECO:0000256" key="4">
    <source>
        <dbReference type="ARBA" id="ARBA00022630"/>
    </source>
</evidence>
<protein>
    <recommendedName>
        <fullName evidence="8">Propionate 3-nitronate monooxygenase</fullName>
    </recommendedName>
</protein>
<dbReference type="GO" id="GO:0004497">
    <property type="term" value="F:monooxygenase activity"/>
    <property type="evidence" value="ECO:0007669"/>
    <property type="project" value="UniProtKB-KW"/>
</dbReference>
<dbReference type="Pfam" id="PF03060">
    <property type="entry name" value="NMO"/>
    <property type="match status" value="1"/>
</dbReference>
<proteinExistence type="inferred from homology"/>
<comment type="catalytic activity">
    <reaction evidence="9">
        <text>3 propionate 3-nitronate + 3 O2 + H2O = 3 3-oxopropanoate + 2 nitrate + nitrite + H2O2 + 3 H(+)</text>
        <dbReference type="Rhea" id="RHEA:57332"/>
        <dbReference type="ChEBI" id="CHEBI:15377"/>
        <dbReference type="ChEBI" id="CHEBI:15378"/>
        <dbReference type="ChEBI" id="CHEBI:15379"/>
        <dbReference type="ChEBI" id="CHEBI:16240"/>
        <dbReference type="ChEBI" id="CHEBI:16301"/>
        <dbReference type="ChEBI" id="CHEBI:17632"/>
        <dbReference type="ChEBI" id="CHEBI:33190"/>
        <dbReference type="ChEBI" id="CHEBI:136067"/>
    </reaction>
</comment>
<dbReference type="InterPro" id="IPR004136">
    <property type="entry name" value="NMO"/>
</dbReference>
<dbReference type="Proteomes" id="UP001143362">
    <property type="component" value="Unassembled WGS sequence"/>
</dbReference>
<evidence type="ECO:0000256" key="9">
    <source>
        <dbReference type="ARBA" id="ARBA00049401"/>
    </source>
</evidence>
<evidence type="ECO:0000256" key="6">
    <source>
        <dbReference type="ARBA" id="ARBA00023002"/>
    </source>
</evidence>
<dbReference type="EMBL" id="SHNN01000002">
    <property type="protein sequence ID" value="MCX2981109.1"/>
    <property type="molecule type" value="Genomic_DNA"/>
</dbReference>
<comment type="cofactor">
    <cofactor evidence="1">
        <name>FMN</name>
        <dbReference type="ChEBI" id="CHEBI:58210"/>
    </cofactor>
</comment>
<keyword evidence="5" id="KW-0288">FMN</keyword>
<dbReference type="CDD" id="cd04730">
    <property type="entry name" value="NPD_like"/>
    <property type="match status" value="1"/>
</dbReference>
<reference evidence="10" key="1">
    <citation type="submission" date="2019-02" db="EMBL/GenBank/DDBJ databases">
        <authorList>
            <person name="Li S.-H."/>
        </authorList>
    </citation>
    <scope>NUCLEOTIDE SEQUENCE</scope>
    <source>
        <strain evidence="10">IMCC14734</strain>
    </source>
</reference>
<evidence type="ECO:0000256" key="8">
    <source>
        <dbReference type="ARBA" id="ARBA00031155"/>
    </source>
</evidence>
<dbReference type="SUPFAM" id="SSF51412">
    <property type="entry name" value="Inosine monophosphate dehydrogenase (IMPDH)"/>
    <property type="match status" value="1"/>
</dbReference>
<dbReference type="PANTHER" id="PTHR42747">
    <property type="entry name" value="NITRONATE MONOOXYGENASE-RELATED"/>
    <property type="match status" value="1"/>
</dbReference>
<evidence type="ECO:0000313" key="11">
    <source>
        <dbReference type="Proteomes" id="UP001143362"/>
    </source>
</evidence>
<evidence type="ECO:0000256" key="3">
    <source>
        <dbReference type="ARBA" id="ARBA00022575"/>
    </source>
</evidence>
<evidence type="ECO:0000313" key="10">
    <source>
        <dbReference type="EMBL" id="MCX2981109.1"/>
    </source>
</evidence>
<dbReference type="PANTHER" id="PTHR42747:SF3">
    <property type="entry name" value="NITRONATE MONOOXYGENASE-RELATED"/>
    <property type="match status" value="1"/>
</dbReference>
<name>A0ABT3TGF5_9GAMM</name>
<keyword evidence="4" id="KW-0285">Flavoprotein</keyword>
<dbReference type="Gene3D" id="3.20.20.70">
    <property type="entry name" value="Aldolase class I"/>
    <property type="match status" value="1"/>
</dbReference>
<keyword evidence="3" id="KW-0216">Detoxification</keyword>
<keyword evidence="6" id="KW-0560">Oxidoreductase</keyword>
<organism evidence="10 11">
    <name type="scientific">Candidatus Litorirhabdus singularis</name>
    <dbReference type="NCBI Taxonomy" id="2518993"/>
    <lineage>
        <taxon>Bacteria</taxon>
        <taxon>Pseudomonadati</taxon>
        <taxon>Pseudomonadota</taxon>
        <taxon>Gammaproteobacteria</taxon>
        <taxon>Cellvibrionales</taxon>
        <taxon>Halieaceae</taxon>
        <taxon>Candidatus Litorirhabdus</taxon>
    </lineage>
</organism>
<sequence length="363" mass="37719">MDDFLPKSLAQTLGIVHPLLQAPMAGASNPDLVAAVSNAGGLGGLGAAGMSPEQLSVTVRDIHERTDAPFNVNLFHQSTEAYDTAALPDRLLAQQLQDYHDEYGLGAVPEPVPLFGPAAEQLQVLLEAGVPVISFHFGVDTATVATIHAAGAKVLCTATTLAEALQLQAAGVDAVIAQGSEAGGHRGTFDGDYQAGLIGSMALVPRLVDALEVPVIAAGGIMDARGMVASFALGAAAVQMGTAFLGCPETALAQPWDAALNAAEADDTCVTSTLSGKPARGIRNRYINDLERADTPLLPYPAQYAVSRVLRQSTVRAGSADFMAMWAGQGVGLYSNLPAAERVEQLIDEANTLIRQLSEPRGR</sequence>
<dbReference type="InterPro" id="IPR013785">
    <property type="entry name" value="Aldolase_TIM"/>
</dbReference>
<gene>
    <name evidence="10" type="ORF">EYC98_09560</name>
</gene>
<keyword evidence="11" id="KW-1185">Reference proteome</keyword>
<dbReference type="RefSeq" id="WP_279245124.1">
    <property type="nucleotide sequence ID" value="NZ_SHNN01000002.1"/>
</dbReference>